<dbReference type="AlphaFoldDB" id="A0A0F8XAU5"/>
<dbReference type="InterPro" id="IPR041657">
    <property type="entry name" value="HTH_17"/>
</dbReference>
<comment type="caution">
    <text evidence="2">The sequence shown here is derived from an EMBL/GenBank/DDBJ whole genome shotgun (WGS) entry which is preliminary data.</text>
</comment>
<evidence type="ECO:0000313" key="2">
    <source>
        <dbReference type="EMBL" id="KKK58100.1"/>
    </source>
</evidence>
<accession>A0A0F8XAU5</accession>
<sequence length="68" mass="7871">MTEETLLTVDDVAKILRVNPWQVRLYIKKGKLIASKLGNGSGDSGNYRYRIWRKDLMAFINKSRNVND</sequence>
<name>A0A0F8XAU5_9ZZZZ</name>
<evidence type="ECO:0000259" key="1">
    <source>
        <dbReference type="Pfam" id="PF12728"/>
    </source>
</evidence>
<dbReference type="EMBL" id="LAZR01064145">
    <property type="protein sequence ID" value="KKK58100.1"/>
    <property type="molecule type" value="Genomic_DNA"/>
</dbReference>
<organism evidence="2">
    <name type="scientific">marine sediment metagenome</name>
    <dbReference type="NCBI Taxonomy" id="412755"/>
    <lineage>
        <taxon>unclassified sequences</taxon>
        <taxon>metagenomes</taxon>
        <taxon>ecological metagenomes</taxon>
    </lineage>
</organism>
<dbReference type="SUPFAM" id="SSF46955">
    <property type="entry name" value="Putative DNA-binding domain"/>
    <property type="match status" value="1"/>
</dbReference>
<reference evidence="2" key="1">
    <citation type="journal article" date="2015" name="Nature">
        <title>Complex archaea that bridge the gap between prokaryotes and eukaryotes.</title>
        <authorList>
            <person name="Spang A."/>
            <person name="Saw J.H."/>
            <person name="Jorgensen S.L."/>
            <person name="Zaremba-Niedzwiedzka K."/>
            <person name="Martijn J."/>
            <person name="Lind A.E."/>
            <person name="van Eijk R."/>
            <person name="Schleper C."/>
            <person name="Guy L."/>
            <person name="Ettema T.J."/>
        </authorList>
    </citation>
    <scope>NUCLEOTIDE SEQUENCE</scope>
</reference>
<feature type="domain" description="Helix-turn-helix" evidence="1">
    <location>
        <begin position="6"/>
        <end position="62"/>
    </location>
</feature>
<dbReference type="Pfam" id="PF12728">
    <property type="entry name" value="HTH_17"/>
    <property type="match status" value="1"/>
</dbReference>
<gene>
    <name evidence="2" type="ORF">LCGC14_3047810</name>
</gene>
<protein>
    <recommendedName>
        <fullName evidence="1">Helix-turn-helix domain-containing protein</fullName>
    </recommendedName>
</protein>
<dbReference type="InterPro" id="IPR009061">
    <property type="entry name" value="DNA-bd_dom_put_sf"/>
</dbReference>
<proteinExistence type="predicted"/>